<keyword evidence="3" id="KW-1185">Reference proteome</keyword>
<name>I0R6M0_9FIRM</name>
<reference evidence="2 3" key="1">
    <citation type="submission" date="2012-03" db="EMBL/GenBank/DDBJ databases">
        <authorList>
            <person name="Durkin A.S."/>
            <person name="McCorrison J."/>
            <person name="Torralba M."/>
            <person name="Gillis M."/>
            <person name="Methe B."/>
            <person name="Sutton G."/>
            <person name="Nelson K.E."/>
        </authorList>
    </citation>
    <scope>NUCLEOTIDE SEQUENCE [LARGE SCALE GENOMIC DNA]</scope>
    <source>
        <strain evidence="2 3">F0468</strain>
    </source>
</reference>
<evidence type="ECO:0000256" key="1">
    <source>
        <dbReference type="SAM" id="Phobius"/>
    </source>
</evidence>
<organism evidence="2 3">
    <name type="scientific">Lachnoanaerobaculum saburreum F0468</name>
    <dbReference type="NCBI Taxonomy" id="1095750"/>
    <lineage>
        <taxon>Bacteria</taxon>
        <taxon>Bacillati</taxon>
        <taxon>Bacillota</taxon>
        <taxon>Clostridia</taxon>
        <taxon>Lachnospirales</taxon>
        <taxon>Lachnospiraceae</taxon>
        <taxon>Lachnoanaerobaculum</taxon>
    </lineage>
</organism>
<comment type="caution">
    <text evidence="2">The sequence shown here is derived from an EMBL/GenBank/DDBJ whole genome shotgun (WGS) entry which is preliminary data.</text>
</comment>
<evidence type="ECO:0000313" key="3">
    <source>
        <dbReference type="Proteomes" id="UP000005039"/>
    </source>
</evidence>
<proteinExistence type="predicted"/>
<dbReference type="eggNOG" id="COG1757">
    <property type="taxonomic scope" value="Bacteria"/>
</dbReference>
<dbReference type="PATRIC" id="fig|1095750.3.peg.1887"/>
<dbReference type="EMBL" id="AJGH01000086">
    <property type="protein sequence ID" value="EIC95328.1"/>
    <property type="molecule type" value="Genomic_DNA"/>
</dbReference>
<accession>I0R6M0</accession>
<protein>
    <submittedName>
        <fullName evidence="2">Uncharacterized protein</fullName>
    </submittedName>
</protein>
<sequence>MPAEPLIVLAAVVSGIQAGILGYSYAEIMKEIATKISKVWGALLILVIVGFMIGIMDAWRHNTYAYIFRIEIMLP</sequence>
<keyword evidence="1" id="KW-0812">Transmembrane</keyword>
<keyword evidence="1" id="KW-1133">Transmembrane helix</keyword>
<keyword evidence="1" id="KW-0472">Membrane</keyword>
<evidence type="ECO:0000313" key="2">
    <source>
        <dbReference type="EMBL" id="EIC95328.1"/>
    </source>
</evidence>
<feature type="transmembrane region" description="Helical" evidence="1">
    <location>
        <begin position="38"/>
        <end position="56"/>
    </location>
</feature>
<dbReference type="AlphaFoldDB" id="I0R6M0"/>
<feature type="transmembrane region" description="Helical" evidence="1">
    <location>
        <begin position="6"/>
        <end position="26"/>
    </location>
</feature>
<dbReference type="Proteomes" id="UP000005039">
    <property type="component" value="Unassembled WGS sequence"/>
</dbReference>
<gene>
    <name evidence="2" type="ORF">HMPREF9970_0065</name>
</gene>